<reference evidence="10" key="1">
    <citation type="submission" date="2020-04" db="EMBL/GenBank/DDBJ databases">
        <authorList>
            <person name="Zhang T."/>
        </authorList>
    </citation>
    <scope>NUCLEOTIDE SEQUENCE</scope>
    <source>
        <strain evidence="10">HKST-UBA16</strain>
    </source>
</reference>
<evidence type="ECO:0000256" key="3">
    <source>
        <dbReference type="ARBA" id="ARBA00022741"/>
    </source>
</evidence>
<evidence type="ECO:0000313" key="11">
    <source>
        <dbReference type="Proteomes" id="UP000748332"/>
    </source>
</evidence>
<evidence type="ECO:0000256" key="2">
    <source>
        <dbReference type="ARBA" id="ARBA00021982"/>
    </source>
</evidence>
<evidence type="ECO:0000259" key="9">
    <source>
        <dbReference type="PROSITE" id="PS00486"/>
    </source>
</evidence>
<keyword evidence="4" id="KW-0067">ATP-binding</keyword>
<sequence>IDILDQARTPMGRRMLYQWILNPLVNKKDIDKRLSIVEAFYRDNGLLASCRSLLDDINDIDRIVGRIGLNRANARDLKALQASLMRVSELTKLIQSNKQLKSAFDFSRLFDKSVSDNLGELIEMIEKALHDSPPLSITEGGIIRSGYSGEVDELRKLSGNSKAWVKEFIAEEKEKTKIPTLKIGFNKVFGYYIEVTKAHQNKVPENYIRKQTLVNSERYITEDLKKKEEIILGAEAKLSELEYRIFQELRVSILKYIPNLKIVGSKVAELDVLSNFAFVSRNNIYVKPEIKNFAEDGGKIEILGGRHPVIEQLSEEDFVSNDVRLRIDKSRMCIITGPNMSGKSTFIRQVALIVLMAQIGCFVPADSAKITLTDRIFSRVGAADNLAQGRSTFMVEMEEAANILNNATENSLIILDEVGRGTSTYDGVSIAWALSEYLIRVIKARTLFATHYHELLELETEHPDAVKNYNVYVKENDDEVVFLRKIVEGGTDKSYGIHVGKMAGLPEMVTERASEILKTLEEKKNQSGDAVDRHKQVKKSYENEFSSSQLTMYEQFDSEVRRIVSEVELEKITPIEALNLLVDIKNRLS</sequence>
<organism evidence="10 11">
    <name type="scientific">Candidatus Dojkabacteria bacterium</name>
    <dbReference type="NCBI Taxonomy" id="2099670"/>
    <lineage>
        <taxon>Bacteria</taxon>
        <taxon>Candidatus Dojkabacteria</taxon>
    </lineage>
</organism>
<dbReference type="Pfam" id="PF00488">
    <property type="entry name" value="MutS_V"/>
    <property type="match status" value="1"/>
</dbReference>
<dbReference type="SMART" id="SM00533">
    <property type="entry name" value="MUTSd"/>
    <property type="match status" value="1"/>
</dbReference>
<evidence type="ECO:0000313" key="10">
    <source>
        <dbReference type="EMBL" id="MCA9375342.1"/>
    </source>
</evidence>
<dbReference type="GO" id="GO:0006298">
    <property type="term" value="P:mismatch repair"/>
    <property type="evidence" value="ECO:0007669"/>
    <property type="project" value="UniProtKB-UniRule"/>
</dbReference>
<dbReference type="InterPro" id="IPR007861">
    <property type="entry name" value="DNA_mismatch_repair_MutS_clamp"/>
</dbReference>
<evidence type="ECO:0000256" key="7">
    <source>
        <dbReference type="ARBA" id="ARBA00024647"/>
    </source>
</evidence>
<protein>
    <recommendedName>
        <fullName evidence="2 8">DNA mismatch repair protein MutS</fullName>
    </recommendedName>
</protein>
<evidence type="ECO:0000256" key="8">
    <source>
        <dbReference type="NCBIfam" id="TIGR01070"/>
    </source>
</evidence>
<accession>A0A955I044</accession>
<keyword evidence="5" id="KW-0238">DNA-binding</keyword>
<dbReference type="PIRSF" id="PIRSF005813">
    <property type="entry name" value="MSH2"/>
    <property type="match status" value="1"/>
</dbReference>
<dbReference type="GO" id="GO:0005829">
    <property type="term" value="C:cytosol"/>
    <property type="evidence" value="ECO:0007669"/>
    <property type="project" value="TreeGrafter"/>
</dbReference>
<evidence type="ECO:0000256" key="5">
    <source>
        <dbReference type="ARBA" id="ARBA00023125"/>
    </source>
</evidence>
<dbReference type="InterPro" id="IPR045076">
    <property type="entry name" value="MutS"/>
</dbReference>
<dbReference type="FunFam" id="3.40.50.300:FF:000870">
    <property type="entry name" value="MutS protein homolog 4"/>
    <property type="match status" value="1"/>
</dbReference>
<dbReference type="Gene3D" id="3.40.50.300">
    <property type="entry name" value="P-loop containing nucleotide triphosphate hydrolases"/>
    <property type="match status" value="1"/>
</dbReference>
<dbReference type="InterPro" id="IPR000432">
    <property type="entry name" value="DNA_mismatch_repair_MutS_C"/>
</dbReference>
<dbReference type="InterPro" id="IPR036187">
    <property type="entry name" value="DNA_mismatch_repair_MutS_sf"/>
</dbReference>
<keyword evidence="6" id="KW-0234">DNA repair</keyword>
<dbReference type="GO" id="GO:0005524">
    <property type="term" value="F:ATP binding"/>
    <property type="evidence" value="ECO:0007669"/>
    <property type="project" value="UniProtKB-UniRule"/>
</dbReference>
<dbReference type="EMBL" id="JAGQLM010000151">
    <property type="protein sequence ID" value="MCA9375342.1"/>
    <property type="molecule type" value="Genomic_DNA"/>
</dbReference>
<keyword evidence="3" id="KW-0547">Nucleotide-binding</keyword>
<name>A0A955I044_9BACT</name>
<comment type="function">
    <text evidence="7">This protein is involved in the repair of mismatches in DNA. It is possible that it carries out the mismatch recognition step. This protein has a weak ATPase activity.</text>
</comment>
<dbReference type="PROSITE" id="PS00486">
    <property type="entry name" value="DNA_MISMATCH_REPAIR_2"/>
    <property type="match status" value="1"/>
</dbReference>
<dbReference type="InterPro" id="IPR027417">
    <property type="entry name" value="P-loop_NTPase"/>
</dbReference>
<dbReference type="PANTHER" id="PTHR11361:SF34">
    <property type="entry name" value="DNA MISMATCH REPAIR PROTEIN MSH1, MITOCHONDRIAL"/>
    <property type="match status" value="1"/>
</dbReference>
<gene>
    <name evidence="10" type="primary">mutS</name>
    <name evidence="10" type="ORF">KC622_03360</name>
</gene>
<comment type="caution">
    <text evidence="10">The sequence shown here is derived from an EMBL/GenBank/DDBJ whole genome shotgun (WGS) entry which is preliminary data.</text>
</comment>
<dbReference type="SUPFAM" id="SSF52540">
    <property type="entry name" value="P-loop containing nucleoside triphosphate hydrolases"/>
    <property type="match status" value="1"/>
</dbReference>
<reference evidence="10" key="2">
    <citation type="journal article" date="2021" name="Microbiome">
        <title>Successional dynamics and alternative stable states in a saline activated sludge microbial community over 9 years.</title>
        <authorList>
            <person name="Wang Y."/>
            <person name="Ye J."/>
            <person name="Ju F."/>
            <person name="Liu L."/>
            <person name="Boyd J.A."/>
            <person name="Deng Y."/>
            <person name="Parks D.H."/>
            <person name="Jiang X."/>
            <person name="Yin X."/>
            <person name="Woodcroft B.J."/>
            <person name="Tyson G.W."/>
            <person name="Hugenholtz P."/>
            <person name="Polz M.F."/>
            <person name="Zhang T."/>
        </authorList>
    </citation>
    <scope>NUCLEOTIDE SEQUENCE</scope>
    <source>
        <strain evidence="10">HKST-UBA16</strain>
    </source>
</reference>
<dbReference type="SUPFAM" id="SSF48334">
    <property type="entry name" value="DNA repair protein MutS, domain III"/>
    <property type="match status" value="1"/>
</dbReference>
<dbReference type="CDD" id="cd03284">
    <property type="entry name" value="ABC_MutS1"/>
    <property type="match status" value="1"/>
</dbReference>
<feature type="domain" description="DNA mismatch repair proteins mutS family" evidence="9">
    <location>
        <begin position="411"/>
        <end position="427"/>
    </location>
</feature>
<dbReference type="NCBIfam" id="NF003810">
    <property type="entry name" value="PRK05399.1"/>
    <property type="match status" value="1"/>
</dbReference>
<dbReference type="PANTHER" id="PTHR11361">
    <property type="entry name" value="DNA MISMATCH REPAIR PROTEIN MUTS FAMILY MEMBER"/>
    <property type="match status" value="1"/>
</dbReference>
<dbReference type="Pfam" id="PF05192">
    <property type="entry name" value="MutS_III"/>
    <property type="match status" value="1"/>
</dbReference>
<comment type="similarity">
    <text evidence="1">Belongs to the DNA mismatch repair MutS family.</text>
</comment>
<dbReference type="SMART" id="SM00534">
    <property type="entry name" value="MUTSac"/>
    <property type="match status" value="1"/>
</dbReference>
<dbReference type="AlphaFoldDB" id="A0A955I044"/>
<dbReference type="NCBIfam" id="TIGR01070">
    <property type="entry name" value="mutS1"/>
    <property type="match status" value="1"/>
</dbReference>
<evidence type="ECO:0000256" key="6">
    <source>
        <dbReference type="ARBA" id="ARBA00023204"/>
    </source>
</evidence>
<evidence type="ECO:0000256" key="1">
    <source>
        <dbReference type="ARBA" id="ARBA00006271"/>
    </source>
</evidence>
<dbReference type="GO" id="GO:0030983">
    <property type="term" value="F:mismatched DNA binding"/>
    <property type="evidence" value="ECO:0007669"/>
    <property type="project" value="InterPro"/>
</dbReference>
<dbReference type="InterPro" id="IPR011184">
    <property type="entry name" value="DNA_mismatch_repair_Msh2"/>
</dbReference>
<dbReference type="Gene3D" id="1.10.1420.10">
    <property type="match status" value="2"/>
</dbReference>
<evidence type="ECO:0000256" key="4">
    <source>
        <dbReference type="ARBA" id="ARBA00022840"/>
    </source>
</evidence>
<dbReference type="Proteomes" id="UP000748332">
    <property type="component" value="Unassembled WGS sequence"/>
</dbReference>
<dbReference type="InterPro" id="IPR007696">
    <property type="entry name" value="DNA_mismatch_repair_MutS_core"/>
</dbReference>
<proteinExistence type="inferred from homology"/>
<dbReference type="InterPro" id="IPR005748">
    <property type="entry name" value="DNA_mismatch_repair_MutS"/>
</dbReference>
<dbReference type="GO" id="GO:0140664">
    <property type="term" value="F:ATP-dependent DNA damage sensor activity"/>
    <property type="evidence" value="ECO:0007669"/>
    <property type="project" value="InterPro"/>
</dbReference>
<keyword evidence="6" id="KW-0227">DNA damage</keyword>
<feature type="non-terminal residue" evidence="10">
    <location>
        <position position="1"/>
    </location>
</feature>
<dbReference type="Pfam" id="PF05190">
    <property type="entry name" value="MutS_IV"/>
    <property type="match status" value="1"/>
</dbReference>